<dbReference type="EMBL" id="CAESAO010000220">
    <property type="protein sequence ID" value="CAB4347438.1"/>
    <property type="molecule type" value="Genomic_DNA"/>
</dbReference>
<evidence type="ECO:0000313" key="3">
    <source>
        <dbReference type="EMBL" id="CAB4347438.1"/>
    </source>
</evidence>
<dbReference type="InterPro" id="IPR000253">
    <property type="entry name" value="FHA_dom"/>
</dbReference>
<dbReference type="AlphaFoldDB" id="A0A6J6A0X7"/>
<evidence type="ECO:0000256" key="1">
    <source>
        <dbReference type="SAM" id="MobiDB-lite"/>
    </source>
</evidence>
<dbReference type="PANTHER" id="PTHR23308">
    <property type="entry name" value="NUCLEAR INHIBITOR OF PROTEIN PHOSPHATASE-1"/>
    <property type="match status" value="1"/>
</dbReference>
<reference evidence="3" key="1">
    <citation type="submission" date="2020-05" db="EMBL/GenBank/DDBJ databases">
        <authorList>
            <person name="Chiriac C."/>
            <person name="Salcher M."/>
            <person name="Ghai R."/>
            <person name="Kavagutti S V."/>
        </authorList>
    </citation>
    <scope>NUCLEOTIDE SEQUENCE</scope>
</reference>
<feature type="domain" description="FHA" evidence="2">
    <location>
        <begin position="64"/>
        <end position="113"/>
    </location>
</feature>
<feature type="compositionally biased region" description="Low complexity" evidence="1">
    <location>
        <begin position="9"/>
        <end position="22"/>
    </location>
</feature>
<dbReference type="Gene3D" id="2.60.200.20">
    <property type="match status" value="1"/>
</dbReference>
<organism evidence="3">
    <name type="scientific">freshwater metagenome</name>
    <dbReference type="NCBI Taxonomy" id="449393"/>
    <lineage>
        <taxon>unclassified sequences</taxon>
        <taxon>metagenomes</taxon>
        <taxon>ecological metagenomes</taxon>
    </lineage>
</organism>
<dbReference type="InterPro" id="IPR008984">
    <property type="entry name" value="SMAD_FHA_dom_sf"/>
</dbReference>
<protein>
    <submittedName>
        <fullName evidence="3">Unannotated protein</fullName>
    </submittedName>
</protein>
<evidence type="ECO:0000259" key="2">
    <source>
        <dbReference type="PROSITE" id="PS50006"/>
    </source>
</evidence>
<sequence>MSADDQLDSSTAAHSPAPSARSPIDHPDAEMAAAARNSLTEPGEYLIFTEGDALRIVALVGDWTRIGRSTAADVRFDDPTVSRRHALIIREESELKLVDDNSLNGIFVDGTRIDRYKLADGDVFLVGRYRMTFVSITADVVSEGTAPPDSLPV</sequence>
<dbReference type="SMART" id="SM00240">
    <property type="entry name" value="FHA"/>
    <property type="match status" value="1"/>
</dbReference>
<proteinExistence type="predicted"/>
<dbReference type="Pfam" id="PF00498">
    <property type="entry name" value="FHA"/>
    <property type="match status" value="1"/>
</dbReference>
<dbReference type="InterPro" id="IPR050923">
    <property type="entry name" value="Cell_Proc_Reg/RNA_Proc"/>
</dbReference>
<name>A0A6J6A0X7_9ZZZZ</name>
<gene>
    <name evidence="3" type="ORF">UFOPK3522_01691</name>
</gene>
<dbReference type="CDD" id="cd00060">
    <property type="entry name" value="FHA"/>
    <property type="match status" value="1"/>
</dbReference>
<dbReference type="PROSITE" id="PS50006">
    <property type="entry name" value="FHA_DOMAIN"/>
    <property type="match status" value="1"/>
</dbReference>
<accession>A0A6J6A0X7</accession>
<dbReference type="SUPFAM" id="SSF49879">
    <property type="entry name" value="SMAD/FHA domain"/>
    <property type="match status" value="1"/>
</dbReference>
<feature type="region of interest" description="Disordered" evidence="1">
    <location>
        <begin position="1"/>
        <end position="26"/>
    </location>
</feature>